<accession>A0A6A1UJU7</accession>
<feature type="domain" description="EF-hand" evidence="1">
    <location>
        <begin position="2"/>
        <end position="37"/>
    </location>
</feature>
<dbReference type="Proteomes" id="UP000516437">
    <property type="component" value="Unassembled WGS sequence"/>
</dbReference>
<evidence type="ECO:0000313" key="2">
    <source>
        <dbReference type="EMBL" id="KAB1200539.1"/>
    </source>
</evidence>
<keyword evidence="3" id="KW-1185">Reference proteome</keyword>
<evidence type="ECO:0000259" key="1">
    <source>
        <dbReference type="PROSITE" id="PS50222"/>
    </source>
</evidence>
<evidence type="ECO:0000313" key="3">
    <source>
        <dbReference type="Proteomes" id="UP000516437"/>
    </source>
</evidence>
<dbReference type="OrthoDB" id="1745275at2759"/>
<reference evidence="2 3" key="1">
    <citation type="journal article" date="2019" name="Plant Biotechnol. J.">
        <title>The red bayberry genome and genetic basis of sex determination.</title>
        <authorList>
            <person name="Jia H.M."/>
            <person name="Jia H.J."/>
            <person name="Cai Q.L."/>
            <person name="Wang Y."/>
            <person name="Zhao H.B."/>
            <person name="Yang W.F."/>
            <person name="Wang G.Y."/>
            <person name="Li Y.H."/>
            <person name="Zhan D.L."/>
            <person name="Shen Y.T."/>
            <person name="Niu Q.F."/>
            <person name="Chang L."/>
            <person name="Qiu J."/>
            <person name="Zhao L."/>
            <person name="Xie H.B."/>
            <person name="Fu W.Y."/>
            <person name="Jin J."/>
            <person name="Li X.W."/>
            <person name="Jiao Y."/>
            <person name="Zhou C.C."/>
            <person name="Tu T."/>
            <person name="Chai C.Y."/>
            <person name="Gao J.L."/>
            <person name="Fan L.J."/>
            <person name="van de Weg E."/>
            <person name="Wang J.Y."/>
            <person name="Gao Z.S."/>
        </authorList>
    </citation>
    <scope>NUCLEOTIDE SEQUENCE [LARGE SCALE GENOMIC DNA]</scope>
    <source>
        <tissue evidence="2">Leaves</tissue>
    </source>
</reference>
<dbReference type="InterPro" id="IPR011992">
    <property type="entry name" value="EF-hand-dom_pair"/>
</dbReference>
<dbReference type="GO" id="GO:0005509">
    <property type="term" value="F:calcium ion binding"/>
    <property type="evidence" value="ECO:0007669"/>
    <property type="project" value="InterPro"/>
</dbReference>
<proteinExistence type="predicted"/>
<gene>
    <name evidence="2" type="ORF">CJ030_MR0G006968</name>
</gene>
<sequence length="103" mass="11406">MENTAILREWFGRVDTEKTGSVTAPQLKRALAVGNLDFALTVVQQMIRSAFSVQFVFSIRGFDFTTPLNMPVDMTEGLGVTLPRATPLEVLLAPRLSSKPYEC</sequence>
<dbReference type="AlphaFoldDB" id="A0A6A1UJU7"/>
<dbReference type="PROSITE" id="PS50222">
    <property type="entry name" value="EF_HAND_2"/>
    <property type="match status" value="1"/>
</dbReference>
<dbReference type="InterPro" id="IPR002048">
    <property type="entry name" value="EF_hand_dom"/>
</dbReference>
<organism evidence="2 3">
    <name type="scientific">Morella rubra</name>
    <name type="common">Chinese bayberry</name>
    <dbReference type="NCBI Taxonomy" id="262757"/>
    <lineage>
        <taxon>Eukaryota</taxon>
        <taxon>Viridiplantae</taxon>
        <taxon>Streptophyta</taxon>
        <taxon>Embryophyta</taxon>
        <taxon>Tracheophyta</taxon>
        <taxon>Spermatophyta</taxon>
        <taxon>Magnoliopsida</taxon>
        <taxon>eudicotyledons</taxon>
        <taxon>Gunneridae</taxon>
        <taxon>Pentapetalae</taxon>
        <taxon>rosids</taxon>
        <taxon>fabids</taxon>
        <taxon>Fagales</taxon>
        <taxon>Myricaceae</taxon>
        <taxon>Morella</taxon>
    </lineage>
</organism>
<dbReference type="SUPFAM" id="SSF47473">
    <property type="entry name" value="EF-hand"/>
    <property type="match status" value="1"/>
</dbReference>
<name>A0A6A1UJU7_9ROSI</name>
<dbReference type="Gene3D" id="1.10.238.10">
    <property type="entry name" value="EF-hand"/>
    <property type="match status" value="1"/>
</dbReference>
<protein>
    <submittedName>
        <fullName evidence="2">Cytochrome P450 82C2</fullName>
    </submittedName>
</protein>
<comment type="caution">
    <text evidence="2">The sequence shown here is derived from an EMBL/GenBank/DDBJ whole genome shotgun (WGS) entry which is preliminary data.</text>
</comment>
<dbReference type="EMBL" id="RXIC02000151">
    <property type="protein sequence ID" value="KAB1200539.1"/>
    <property type="molecule type" value="Genomic_DNA"/>
</dbReference>